<reference evidence="1 2" key="1">
    <citation type="submission" date="2023-09" db="EMBL/GenBank/DDBJ databases">
        <title>Multi-omics analysis of a traditional fermented food reveals byproduct-associated fungal strains for waste-to-food upcycling.</title>
        <authorList>
            <consortium name="Lawrence Berkeley National Laboratory"/>
            <person name="Rekdal V.M."/>
            <person name="Villalobos-Escobedo J.M."/>
            <person name="Rodriguez-Valeron N."/>
            <person name="Garcia M.O."/>
            <person name="Vasquez D.P."/>
            <person name="Damayanti I."/>
            <person name="Sorensen P.M."/>
            <person name="Baidoo E.E."/>
            <person name="De Carvalho A.C."/>
            <person name="Riley R."/>
            <person name="Lipzen A."/>
            <person name="He G."/>
            <person name="Yan M."/>
            <person name="Haridas S."/>
            <person name="Daum C."/>
            <person name="Yoshinaga Y."/>
            <person name="Ng V."/>
            <person name="Grigoriev I.V."/>
            <person name="Munk R."/>
            <person name="Nuraida L."/>
            <person name="Wijaya C.H."/>
            <person name="Morales P.-C."/>
            <person name="Keasling J.D."/>
        </authorList>
    </citation>
    <scope>NUCLEOTIDE SEQUENCE [LARGE SCALE GENOMIC DNA]</scope>
    <source>
        <strain evidence="1 2">FGSC 2613</strain>
    </source>
</reference>
<dbReference type="EMBL" id="JAVLET010000001">
    <property type="protein sequence ID" value="KAL0475525.1"/>
    <property type="molecule type" value="Genomic_DNA"/>
</dbReference>
<keyword evidence="2" id="KW-1185">Reference proteome</keyword>
<evidence type="ECO:0000313" key="1">
    <source>
        <dbReference type="EMBL" id="KAL0475525.1"/>
    </source>
</evidence>
<protein>
    <submittedName>
        <fullName evidence="1">Uncharacterized protein</fullName>
    </submittedName>
</protein>
<dbReference type="Proteomes" id="UP001451303">
    <property type="component" value="Unassembled WGS sequence"/>
</dbReference>
<name>A0ABR3DS84_NEUIN</name>
<accession>A0ABR3DS84</accession>
<comment type="caution">
    <text evidence="1">The sequence shown here is derived from an EMBL/GenBank/DDBJ whole genome shotgun (WGS) entry which is preliminary data.</text>
</comment>
<evidence type="ECO:0000313" key="2">
    <source>
        <dbReference type="Proteomes" id="UP001451303"/>
    </source>
</evidence>
<gene>
    <name evidence="1" type="ORF">QR685DRAFT_429947</name>
</gene>
<proteinExistence type="predicted"/>
<sequence>MATVHRGVFCLVSAVFGVGVSVAVTQGQVLSLDQAEHPHSAQGFFSWPVRTRYIDVHSDIAASWYTCVSYGSVSRTVALGRKIV</sequence>
<organism evidence="1 2">
    <name type="scientific">Neurospora intermedia</name>
    <dbReference type="NCBI Taxonomy" id="5142"/>
    <lineage>
        <taxon>Eukaryota</taxon>
        <taxon>Fungi</taxon>
        <taxon>Dikarya</taxon>
        <taxon>Ascomycota</taxon>
        <taxon>Pezizomycotina</taxon>
        <taxon>Sordariomycetes</taxon>
        <taxon>Sordariomycetidae</taxon>
        <taxon>Sordariales</taxon>
        <taxon>Sordariaceae</taxon>
        <taxon>Neurospora</taxon>
    </lineage>
</organism>